<keyword evidence="8" id="KW-1185">Reference proteome</keyword>
<keyword evidence="3 6" id="KW-0521">NADP</keyword>
<evidence type="ECO:0000256" key="4">
    <source>
        <dbReference type="ARBA" id="ARBA00023027"/>
    </source>
</evidence>
<dbReference type="GO" id="GO:0019674">
    <property type="term" value="P:NAD+ metabolic process"/>
    <property type="evidence" value="ECO:0007669"/>
    <property type="project" value="InterPro"/>
</dbReference>
<keyword evidence="6" id="KW-0067">ATP-binding</keyword>
<dbReference type="EC" id="2.7.1.23" evidence="6"/>
<dbReference type="Pfam" id="PF01513">
    <property type="entry name" value="NAD_kinase"/>
    <property type="match status" value="1"/>
</dbReference>
<name>U2HWQ8_9SPHI</name>
<keyword evidence="4 6" id="KW-0520">NAD</keyword>
<dbReference type="GO" id="GO:0046872">
    <property type="term" value="F:metal ion binding"/>
    <property type="evidence" value="ECO:0007669"/>
    <property type="project" value="UniProtKB-UniRule"/>
</dbReference>
<dbReference type="SUPFAM" id="SSF111331">
    <property type="entry name" value="NAD kinase/diacylglycerol kinase-like"/>
    <property type="match status" value="1"/>
</dbReference>
<comment type="subcellular location">
    <subcellularLocation>
        <location evidence="6">Cytoplasm</location>
    </subcellularLocation>
</comment>
<dbReference type="InterPro" id="IPR017437">
    <property type="entry name" value="ATP-NAD_kinase_PpnK-typ_C"/>
</dbReference>
<comment type="similarity">
    <text evidence="6">Belongs to the NAD kinase family.</text>
</comment>
<accession>U2HWQ8</accession>
<dbReference type="InterPro" id="IPR002504">
    <property type="entry name" value="NADK"/>
</dbReference>
<evidence type="ECO:0000256" key="2">
    <source>
        <dbReference type="ARBA" id="ARBA00022777"/>
    </source>
</evidence>
<dbReference type="PANTHER" id="PTHR20275:SF0">
    <property type="entry name" value="NAD KINASE"/>
    <property type="match status" value="1"/>
</dbReference>
<evidence type="ECO:0000256" key="3">
    <source>
        <dbReference type="ARBA" id="ARBA00022857"/>
    </source>
</evidence>
<dbReference type="NCBIfam" id="NF002521">
    <property type="entry name" value="PRK01911.1"/>
    <property type="match status" value="1"/>
</dbReference>
<comment type="caution">
    <text evidence="7">The sequence shown here is derived from an EMBL/GenBank/DDBJ whole genome shotgun (WGS) entry which is preliminary data.</text>
</comment>
<evidence type="ECO:0000313" key="7">
    <source>
        <dbReference type="EMBL" id="ERJ59705.1"/>
    </source>
</evidence>
<dbReference type="Gene3D" id="2.60.200.30">
    <property type="entry name" value="Probable inorganic polyphosphate/atp-NAD kinase, domain 2"/>
    <property type="match status" value="1"/>
</dbReference>
<feature type="binding site" evidence="6">
    <location>
        <position position="181"/>
    </location>
    <ligand>
        <name>NAD(+)</name>
        <dbReference type="ChEBI" id="CHEBI:57540"/>
    </ligand>
</feature>
<feature type="active site" description="Proton acceptor" evidence="6">
    <location>
        <position position="77"/>
    </location>
</feature>
<keyword evidence="2 6" id="KW-0418">Kinase</keyword>
<evidence type="ECO:0000313" key="8">
    <source>
        <dbReference type="Proteomes" id="UP000016584"/>
    </source>
</evidence>
<dbReference type="Gene3D" id="3.40.50.10330">
    <property type="entry name" value="Probable inorganic polyphosphate/atp-NAD kinase, domain 1"/>
    <property type="match status" value="1"/>
</dbReference>
<dbReference type="eggNOG" id="COG0061">
    <property type="taxonomic scope" value="Bacteria"/>
</dbReference>
<organism evidence="7 8">
    <name type="scientific">Sphingobacterium paucimobilis HER1398</name>
    <dbReference type="NCBI Taxonomy" id="1346330"/>
    <lineage>
        <taxon>Bacteria</taxon>
        <taxon>Pseudomonadati</taxon>
        <taxon>Bacteroidota</taxon>
        <taxon>Sphingobacteriia</taxon>
        <taxon>Sphingobacteriales</taxon>
        <taxon>Sphingobacteriaceae</taxon>
        <taxon>Sphingobacterium</taxon>
    </lineage>
</organism>
<dbReference type="InterPro" id="IPR016064">
    <property type="entry name" value="NAD/diacylglycerol_kinase_sf"/>
</dbReference>
<dbReference type="RefSeq" id="WP_021070038.1">
    <property type="nucleotide sequence ID" value="NZ_ATDL01000014.1"/>
</dbReference>
<evidence type="ECO:0000256" key="5">
    <source>
        <dbReference type="ARBA" id="ARBA00047925"/>
    </source>
</evidence>
<proteinExistence type="inferred from homology"/>
<dbReference type="HAMAP" id="MF_00361">
    <property type="entry name" value="NAD_kinase"/>
    <property type="match status" value="1"/>
</dbReference>
<feature type="binding site" evidence="6">
    <location>
        <begin position="192"/>
        <end position="197"/>
    </location>
    <ligand>
        <name>NAD(+)</name>
        <dbReference type="ChEBI" id="CHEBI:57540"/>
    </ligand>
</feature>
<feature type="binding site" evidence="6">
    <location>
        <begin position="151"/>
        <end position="152"/>
    </location>
    <ligand>
        <name>NAD(+)</name>
        <dbReference type="ChEBI" id="CHEBI:57540"/>
    </ligand>
</feature>
<keyword evidence="6" id="KW-0547">Nucleotide-binding</keyword>
<comment type="caution">
    <text evidence="6">Lacks conserved residue(s) required for the propagation of feature annotation.</text>
</comment>
<dbReference type="PANTHER" id="PTHR20275">
    <property type="entry name" value="NAD KINASE"/>
    <property type="match status" value="1"/>
</dbReference>
<dbReference type="PATRIC" id="fig|1346330.5.peg.1867"/>
<comment type="catalytic activity">
    <reaction evidence="5 6">
        <text>NAD(+) + ATP = ADP + NADP(+) + H(+)</text>
        <dbReference type="Rhea" id="RHEA:18629"/>
        <dbReference type="ChEBI" id="CHEBI:15378"/>
        <dbReference type="ChEBI" id="CHEBI:30616"/>
        <dbReference type="ChEBI" id="CHEBI:57540"/>
        <dbReference type="ChEBI" id="CHEBI:58349"/>
        <dbReference type="ChEBI" id="CHEBI:456216"/>
        <dbReference type="EC" id="2.7.1.23"/>
    </reaction>
</comment>
<dbReference type="GO" id="GO:0006741">
    <property type="term" value="P:NADP+ biosynthetic process"/>
    <property type="evidence" value="ECO:0007669"/>
    <property type="project" value="UniProtKB-UniRule"/>
</dbReference>
<dbReference type="GO" id="GO:0051287">
    <property type="term" value="F:NAD binding"/>
    <property type="evidence" value="ECO:0007669"/>
    <property type="project" value="UniProtKB-ARBA"/>
</dbReference>
<protein>
    <recommendedName>
        <fullName evidence="6">NAD kinase</fullName>
        <ecNumber evidence="6">2.7.1.23</ecNumber>
    </recommendedName>
    <alternativeName>
        <fullName evidence="6">ATP-dependent NAD kinase</fullName>
    </alternativeName>
</protein>
<dbReference type="InterPro" id="IPR017438">
    <property type="entry name" value="ATP-NAD_kinase_N"/>
</dbReference>
<dbReference type="EMBL" id="ATDL01000014">
    <property type="protein sequence ID" value="ERJ59705.1"/>
    <property type="molecule type" value="Genomic_DNA"/>
</dbReference>
<dbReference type="GO" id="GO:0005737">
    <property type="term" value="C:cytoplasm"/>
    <property type="evidence" value="ECO:0007669"/>
    <property type="project" value="UniProtKB-SubCell"/>
</dbReference>
<comment type="cofactor">
    <cofactor evidence="6">
        <name>a divalent metal cation</name>
        <dbReference type="ChEBI" id="CHEBI:60240"/>
    </cofactor>
</comment>
<keyword evidence="1 6" id="KW-0808">Transferase</keyword>
<reference evidence="7 8" key="1">
    <citation type="journal article" date="2013" name="Genome Announc.">
        <title>The Draft Genome Sequence of Sphingomonas paucimobilis Strain HER1398 (Proteobacteria), Host to the Giant PAU Phage, Indicates That It Is a Member of the Genus Sphingobacterium (Bacteroidetes).</title>
        <authorList>
            <person name="White R.A.III."/>
            <person name="Suttle C.A."/>
        </authorList>
    </citation>
    <scope>NUCLEOTIDE SEQUENCE [LARGE SCALE GENOMIC DNA]</scope>
    <source>
        <strain evidence="7 8">HER1398</strain>
    </source>
</reference>
<dbReference type="OrthoDB" id="9774737at2"/>
<dbReference type="GO" id="GO:0005524">
    <property type="term" value="F:ATP binding"/>
    <property type="evidence" value="ECO:0007669"/>
    <property type="project" value="UniProtKB-KW"/>
</dbReference>
<dbReference type="Proteomes" id="UP000016584">
    <property type="component" value="Unassembled WGS sequence"/>
</dbReference>
<dbReference type="STRING" id="1346330.M472_13070"/>
<dbReference type="Pfam" id="PF20143">
    <property type="entry name" value="NAD_kinase_C"/>
    <property type="match status" value="1"/>
</dbReference>
<dbReference type="AlphaFoldDB" id="U2HWQ8"/>
<feature type="binding site" evidence="6">
    <location>
        <begin position="77"/>
        <end position="78"/>
    </location>
    <ligand>
        <name>NAD(+)</name>
        <dbReference type="ChEBI" id="CHEBI:57540"/>
    </ligand>
</feature>
<dbReference type="GO" id="GO:0003951">
    <property type="term" value="F:NAD+ kinase activity"/>
    <property type="evidence" value="ECO:0007669"/>
    <property type="project" value="UniProtKB-UniRule"/>
</dbReference>
<keyword evidence="6" id="KW-0963">Cytoplasm</keyword>
<gene>
    <name evidence="6" type="primary">nadK</name>
    <name evidence="7" type="ORF">M472_13070</name>
</gene>
<evidence type="ECO:0000256" key="6">
    <source>
        <dbReference type="HAMAP-Rule" id="MF_00361"/>
    </source>
</evidence>
<evidence type="ECO:0000256" key="1">
    <source>
        <dbReference type="ARBA" id="ARBA00022679"/>
    </source>
</evidence>
<sequence>MEQTKIAIFGRIFNSTVIPYVDHLFDYLKKREILISVHIEFYDFLLKNDFPARNIETFTNHADLPKDISFLLSLGGDGTMLAAVSIIRDSGIPIAGINFGRLGFLANIQKNELESALNQILNNQFHIQKRALLCVESSHKNLFNGENFALNDITVFRFDSSSMITIDAKIDDELLNSYWADGLIIATPTGSTAYSLSCGGPIIMPGSGNFVITPISPHNLNVRPIVVSENMTLRLRIESRTEKFILSCDSRSETLPTETELIIRKAPFSINLIRLENDGYFRTLREKLLWGIDVRNY</sequence>
<comment type="function">
    <text evidence="6">Involved in the regulation of the intracellular balance of NAD and NADP, and is a key enzyme in the biosynthesis of NADP. Catalyzes specifically the phosphorylation on 2'-hydroxyl of the adenosine moiety of NAD to yield NADP.</text>
</comment>